<dbReference type="PROSITE" id="PS50112">
    <property type="entry name" value="PAS"/>
    <property type="match status" value="1"/>
</dbReference>
<evidence type="ECO:0000256" key="2">
    <source>
        <dbReference type="ARBA" id="ARBA00034247"/>
    </source>
</evidence>
<dbReference type="InterPro" id="IPR029787">
    <property type="entry name" value="Nucleotide_cyclase"/>
</dbReference>
<feature type="domain" description="PAS" evidence="3">
    <location>
        <begin position="6"/>
        <end position="57"/>
    </location>
</feature>
<dbReference type="InterPro" id="IPR035965">
    <property type="entry name" value="PAS-like_dom_sf"/>
</dbReference>
<dbReference type="InterPro" id="IPR000014">
    <property type="entry name" value="PAS"/>
</dbReference>
<feature type="domain" description="GGDEF" evidence="4">
    <location>
        <begin position="186"/>
        <end position="319"/>
    </location>
</feature>
<dbReference type="RefSeq" id="WP_236889002.1">
    <property type="nucleotide sequence ID" value="NZ_AP024488.1"/>
</dbReference>
<evidence type="ECO:0000313" key="6">
    <source>
        <dbReference type="Proteomes" id="UP001320148"/>
    </source>
</evidence>
<sequence length="335" mass="38453">MPTTSFEPLYASIIDHVDNGIVLLDPMNSIVIWNQFMEKHSGVKSQDIVGNNLFDVFPDLPRTWLELKLKSVKLLKSYSFISWTQRPSLFKLTPKDQLIGDSLEVMFQDSTFFPVVDQRSGDTGVCIVIKDVTDMVKASRQIEEMKDVTQTLANIANYDTLTAVFTRSYIEKQLKVEFNRASRYHSDFSLILFDIDHFKKINDSYGHLAGDEVLKQVCSLITRNLRDSDIFGRFGGEEFIIILPNATEETARIVTEKLRRLVEELTTRFEEFTIQITISQGFVQYNESIKDYFQMIHEADLAMYHAKKSGRNRTSQFKANECLAVISEPSIPQAD</sequence>
<dbReference type="PANTHER" id="PTHR45138">
    <property type="entry name" value="REGULATORY COMPONENTS OF SENSORY TRANSDUCTION SYSTEM"/>
    <property type="match status" value="1"/>
</dbReference>
<dbReference type="InterPro" id="IPR000160">
    <property type="entry name" value="GGDEF_dom"/>
</dbReference>
<dbReference type="InterPro" id="IPR043128">
    <property type="entry name" value="Rev_trsase/Diguanyl_cyclase"/>
</dbReference>
<dbReference type="PANTHER" id="PTHR45138:SF9">
    <property type="entry name" value="DIGUANYLATE CYCLASE DGCM-RELATED"/>
    <property type="match status" value="1"/>
</dbReference>
<dbReference type="NCBIfam" id="TIGR00254">
    <property type="entry name" value="GGDEF"/>
    <property type="match status" value="1"/>
</dbReference>
<evidence type="ECO:0000259" key="4">
    <source>
        <dbReference type="PROSITE" id="PS50887"/>
    </source>
</evidence>
<reference evidence="5 6" key="1">
    <citation type="submission" date="2021-02" db="EMBL/GenBank/DDBJ databases">
        <title>Complete genome of Desulfoluna sp. strain ASN36.</title>
        <authorList>
            <person name="Takahashi A."/>
            <person name="Kojima H."/>
            <person name="Fukui M."/>
        </authorList>
    </citation>
    <scope>NUCLEOTIDE SEQUENCE [LARGE SCALE GENOMIC DNA]</scope>
    <source>
        <strain evidence="5 6">ASN36</strain>
    </source>
</reference>
<dbReference type="Proteomes" id="UP001320148">
    <property type="component" value="Chromosome"/>
</dbReference>
<keyword evidence="6" id="KW-1185">Reference proteome</keyword>
<dbReference type="EMBL" id="AP024488">
    <property type="protein sequence ID" value="BCS97597.1"/>
    <property type="molecule type" value="Genomic_DNA"/>
</dbReference>
<dbReference type="SMART" id="SM00267">
    <property type="entry name" value="GGDEF"/>
    <property type="match status" value="1"/>
</dbReference>
<dbReference type="CDD" id="cd01949">
    <property type="entry name" value="GGDEF"/>
    <property type="match status" value="1"/>
</dbReference>
<dbReference type="Pfam" id="PF00990">
    <property type="entry name" value="GGDEF"/>
    <property type="match status" value="1"/>
</dbReference>
<protein>
    <recommendedName>
        <fullName evidence="1">diguanylate cyclase</fullName>
        <ecNumber evidence="1">2.7.7.65</ecNumber>
    </recommendedName>
</protein>
<evidence type="ECO:0000256" key="1">
    <source>
        <dbReference type="ARBA" id="ARBA00012528"/>
    </source>
</evidence>
<comment type="catalytic activity">
    <reaction evidence="2">
        <text>2 GTP = 3',3'-c-di-GMP + 2 diphosphate</text>
        <dbReference type="Rhea" id="RHEA:24898"/>
        <dbReference type="ChEBI" id="CHEBI:33019"/>
        <dbReference type="ChEBI" id="CHEBI:37565"/>
        <dbReference type="ChEBI" id="CHEBI:58805"/>
        <dbReference type="EC" id="2.7.7.65"/>
    </reaction>
</comment>
<gene>
    <name evidence="5" type="ORF">DSLASN_32290</name>
</gene>
<dbReference type="Gene3D" id="3.30.450.20">
    <property type="entry name" value="PAS domain"/>
    <property type="match status" value="1"/>
</dbReference>
<dbReference type="SUPFAM" id="SSF55785">
    <property type="entry name" value="PYP-like sensor domain (PAS domain)"/>
    <property type="match status" value="1"/>
</dbReference>
<dbReference type="SUPFAM" id="SSF55073">
    <property type="entry name" value="Nucleotide cyclase"/>
    <property type="match status" value="1"/>
</dbReference>
<organism evidence="5 6">
    <name type="scientific">Desulfoluna limicola</name>
    <dbReference type="NCBI Taxonomy" id="2810562"/>
    <lineage>
        <taxon>Bacteria</taxon>
        <taxon>Pseudomonadati</taxon>
        <taxon>Thermodesulfobacteriota</taxon>
        <taxon>Desulfobacteria</taxon>
        <taxon>Desulfobacterales</taxon>
        <taxon>Desulfolunaceae</taxon>
        <taxon>Desulfoluna</taxon>
    </lineage>
</organism>
<dbReference type="EC" id="2.7.7.65" evidence="1"/>
<dbReference type="PROSITE" id="PS50887">
    <property type="entry name" value="GGDEF"/>
    <property type="match status" value="1"/>
</dbReference>
<dbReference type="InterPro" id="IPR050469">
    <property type="entry name" value="Diguanylate_Cyclase"/>
</dbReference>
<proteinExistence type="predicted"/>
<dbReference type="Pfam" id="PF00989">
    <property type="entry name" value="PAS"/>
    <property type="match status" value="1"/>
</dbReference>
<accession>A0ABM7PJ64</accession>
<evidence type="ECO:0000313" key="5">
    <source>
        <dbReference type="EMBL" id="BCS97597.1"/>
    </source>
</evidence>
<evidence type="ECO:0000259" key="3">
    <source>
        <dbReference type="PROSITE" id="PS50112"/>
    </source>
</evidence>
<dbReference type="InterPro" id="IPR013767">
    <property type="entry name" value="PAS_fold"/>
</dbReference>
<dbReference type="NCBIfam" id="TIGR00229">
    <property type="entry name" value="sensory_box"/>
    <property type="match status" value="1"/>
</dbReference>
<dbReference type="Gene3D" id="3.30.70.270">
    <property type="match status" value="1"/>
</dbReference>
<name>A0ABM7PJ64_9BACT</name>